<sequence length="338" mass="36502">MGAEHADAEGGDSDGDLAVRAERARAALVREIELNGAFDADPRWRDAFAAVPRHLFVPYYIVGVPGGYERLWGQDPDPRRRLRWLEGAYADQPLATRMRDGELISSSSQPSLMATMLVELGVEDGDRVLEVGAGTGYNAALLAHRLGPDAVTTVDLDPEITESARAHLAAAGYRAVVVTGDGARGCPERAPFDRIIVTCALRGVPFVWLEQCRPGARILAPLSTGIVVLTVRDAGFAQGRFLSTSAYFVALRGAGGGEAGSGWAGRLPRSLVRDEVFRFVLTLVGEYGGVDAREVLRVWEREGRPGRERFGVTLDQGRAYAWLDDPAGPHVWPLRGSA</sequence>
<dbReference type="EMBL" id="CP061281">
    <property type="protein sequence ID" value="QNS06204.1"/>
    <property type="molecule type" value="Genomic_DNA"/>
</dbReference>
<evidence type="ECO:0000313" key="12">
    <source>
        <dbReference type="EMBL" id="QNS06204.1"/>
    </source>
</evidence>
<dbReference type="CDD" id="cd02440">
    <property type="entry name" value="AdoMet_MTases"/>
    <property type="match status" value="1"/>
</dbReference>
<dbReference type="GO" id="GO:0032259">
    <property type="term" value="P:methylation"/>
    <property type="evidence" value="ECO:0007669"/>
    <property type="project" value="UniProtKB-KW"/>
</dbReference>
<keyword evidence="5" id="KW-0963">Cytoplasm</keyword>
<dbReference type="Pfam" id="PF01135">
    <property type="entry name" value="PCMT"/>
    <property type="match status" value="1"/>
</dbReference>
<evidence type="ECO:0000313" key="13">
    <source>
        <dbReference type="Proteomes" id="UP000516428"/>
    </source>
</evidence>
<comment type="subcellular location">
    <subcellularLocation>
        <location evidence="1">Cytoplasm</location>
    </subcellularLocation>
</comment>
<evidence type="ECO:0000256" key="11">
    <source>
        <dbReference type="ARBA" id="ARBA00031350"/>
    </source>
</evidence>
<evidence type="ECO:0000256" key="1">
    <source>
        <dbReference type="ARBA" id="ARBA00004496"/>
    </source>
</evidence>
<name>A0A7H1BBU9_9ACTN</name>
<keyword evidence="13" id="KW-1185">Reference proteome</keyword>
<reference evidence="12 13" key="1">
    <citation type="submission" date="2020-09" db="EMBL/GenBank/DDBJ databases">
        <title>A novel species.</title>
        <authorList>
            <person name="Gao J."/>
        </authorList>
    </citation>
    <scope>NUCLEOTIDE SEQUENCE [LARGE SCALE GENOMIC DNA]</scope>
    <source>
        <strain evidence="12 13">CRXT-Y-14</strain>
    </source>
</reference>
<dbReference type="AlphaFoldDB" id="A0A7H1BBU9"/>
<dbReference type="KEGG" id="sxn:IAG42_23245"/>
<gene>
    <name evidence="12" type="ORF">IAG42_23245</name>
</gene>
<dbReference type="GO" id="GO:0005737">
    <property type="term" value="C:cytoplasm"/>
    <property type="evidence" value="ECO:0007669"/>
    <property type="project" value="UniProtKB-SubCell"/>
</dbReference>
<evidence type="ECO:0000256" key="7">
    <source>
        <dbReference type="ARBA" id="ARBA00022679"/>
    </source>
</evidence>
<protein>
    <recommendedName>
        <fullName evidence="4">Protein-L-isoaspartate O-methyltransferase</fullName>
        <ecNumber evidence="3">2.1.1.77</ecNumber>
    </recommendedName>
    <alternativeName>
        <fullName evidence="11">L-isoaspartyl protein carboxyl methyltransferase</fullName>
    </alternativeName>
    <alternativeName>
        <fullName evidence="9">Protein L-isoaspartyl methyltransferase</fullName>
    </alternativeName>
    <alternativeName>
        <fullName evidence="10">Protein-beta-aspartate methyltransferase</fullName>
    </alternativeName>
</protein>
<keyword evidence="6 12" id="KW-0489">Methyltransferase</keyword>
<dbReference type="EC" id="2.1.1.77" evidence="3"/>
<evidence type="ECO:0000256" key="5">
    <source>
        <dbReference type="ARBA" id="ARBA00022490"/>
    </source>
</evidence>
<evidence type="ECO:0000256" key="6">
    <source>
        <dbReference type="ARBA" id="ARBA00022603"/>
    </source>
</evidence>
<accession>A0A7H1BBU9</accession>
<evidence type="ECO:0000256" key="10">
    <source>
        <dbReference type="ARBA" id="ARBA00031323"/>
    </source>
</evidence>
<evidence type="ECO:0000256" key="4">
    <source>
        <dbReference type="ARBA" id="ARBA00013346"/>
    </source>
</evidence>
<dbReference type="GO" id="GO:0004719">
    <property type="term" value="F:protein-L-isoaspartate (D-aspartate) O-methyltransferase activity"/>
    <property type="evidence" value="ECO:0007669"/>
    <property type="project" value="UniProtKB-EC"/>
</dbReference>
<organism evidence="12 13">
    <name type="scientific">Streptomyces xanthii</name>
    <dbReference type="NCBI Taxonomy" id="2768069"/>
    <lineage>
        <taxon>Bacteria</taxon>
        <taxon>Bacillati</taxon>
        <taxon>Actinomycetota</taxon>
        <taxon>Actinomycetes</taxon>
        <taxon>Kitasatosporales</taxon>
        <taxon>Streptomycetaceae</taxon>
        <taxon>Streptomyces</taxon>
    </lineage>
</organism>
<dbReference type="Gene3D" id="3.40.50.150">
    <property type="entry name" value="Vaccinia Virus protein VP39"/>
    <property type="match status" value="1"/>
</dbReference>
<evidence type="ECO:0000256" key="8">
    <source>
        <dbReference type="ARBA" id="ARBA00022691"/>
    </source>
</evidence>
<dbReference type="InterPro" id="IPR000682">
    <property type="entry name" value="PCMT"/>
</dbReference>
<evidence type="ECO:0000256" key="3">
    <source>
        <dbReference type="ARBA" id="ARBA00011890"/>
    </source>
</evidence>
<dbReference type="InterPro" id="IPR029063">
    <property type="entry name" value="SAM-dependent_MTases_sf"/>
</dbReference>
<dbReference type="SUPFAM" id="SSF53335">
    <property type="entry name" value="S-adenosyl-L-methionine-dependent methyltransferases"/>
    <property type="match status" value="1"/>
</dbReference>
<dbReference type="Proteomes" id="UP000516428">
    <property type="component" value="Chromosome"/>
</dbReference>
<dbReference type="RefSeq" id="WP_188338888.1">
    <property type="nucleotide sequence ID" value="NZ_CP061281.1"/>
</dbReference>
<keyword evidence="7 12" id="KW-0808">Transferase</keyword>
<dbReference type="PANTHER" id="PTHR11579:SF0">
    <property type="entry name" value="PROTEIN-L-ISOASPARTATE(D-ASPARTATE) O-METHYLTRANSFERASE"/>
    <property type="match status" value="1"/>
</dbReference>
<dbReference type="PANTHER" id="PTHR11579">
    <property type="entry name" value="PROTEIN-L-ISOASPARTATE O-METHYLTRANSFERASE"/>
    <property type="match status" value="1"/>
</dbReference>
<evidence type="ECO:0000256" key="2">
    <source>
        <dbReference type="ARBA" id="ARBA00005369"/>
    </source>
</evidence>
<comment type="similarity">
    <text evidence="2">Belongs to the methyltransferase superfamily. L-isoaspartyl/D-aspartyl protein methyltransferase family.</text>
</comment>
<proteinExistence type="inferred from homology"/>
<evidence type="ECO:0000256" key="9">
    <source>
        <dbReference type="ARBA" id="ARBA00030757"/>
    </source>
</evidence>
<keyword evidence="8" id="KW-0949">S-adenosyl-L-methionine</keyword>